<protein>
    <submittedName>
        <fullName evidence="2">Polar amino acid transport system substrate-binding protein</fullName>
    </submittedName>
</protein>
<evidence type="ECO:0000259" key="1">
    <source>
        <dbReference type="Pfam" id="PF00497"/>
    </source>
</evidence>
<dbReference type="RefSeq" id="WP_184041477.1">
    <property type="nucleotide sequence ID" value="NZ_JACHHY010000024.1"/>
</dbReference>
<dbReference type="Pfam" id="PF00497">
    <property type="entry name" value="SBP_bac_3"/>
    <property type="match status" value="1"/>
</dbReference>
<dbReference type="EMBL" id="JACHHY010000024">
    <property type="protein sequence ID" value="MBB5020067.1"/>
    <property type="molecule type" value="Genomic_DNA"/>
</dbReference>
<dbReference type="SUPFAM" id="SSF53850">
    <property type="entry name" value="Periplasmic binding protein-like II"/>
    <property type="match status" value="1"/>
</dbReference>
<dbReference type="Gene3D" id="3.40.190.10">
    <property type="entry name" value="Periplasmic binding protein-like II"/>
    <property type="match status" value="2"/>
</dbReference>
<accession>A0A840MSD3</accession>
<gene>
    <name evidence="2" type="ORF">HNQ59_003380</name>
</gene>
<proteinExistence type="predicted"/>
<sequence length="278" mass="31504">MSLELTRELSVLTVIRIGLLLASLWLPSLHAAPEKLPAGLEIGICDDQAEWPPFIYFERASGKKGKQIVGYSVDVISRILNEAKISYSVQLLPWSRCVAELKLGKRFQLTLNVSHNPERARDFLFSRPYYRLHSYYFYSKHTFPDGLALASAQALKRYRLCGVAGFNYVPYGLTPDDLDTSARSLLQLPPKLHRDRCDVFVEKLEVMAGYTSLGQDILADFSLGYAPLPGIEPSPFHMMVSRQWPYASALIELLDAGINQLESKGELTRFKQRYRLSQ</sequence>
<dbReference type="InterPro" id="IPR001638">
    <property type="entry name" value="Solute-binding_3/MltF_N"/>
</dbReference>
<comment type="caution">
    <text evidence="2">The sequence shown here is derived from an EMBL/GenBank/DDBJ whole genome shotgun (WGS) entry which is preliminary data.</text>
</comment>
<reference evidence="2 3" key="1">
    <citation type="submission" date="2020-08" db="EMBL/GenBank/DDBJ databases">
        <title>Genomic Encyclopedia of Type Strains, Phase IV (KMG-IV): sequencing the most valuable type-strain genomes for metagenomic binning, comparative biology and taxonomic classification.</title>
        <authorList>
            <person name="Goeker M."/>
        </authorList>
    </citation>
    <scope>NUCLEOTIDE SEQUENCE [LARGE SCALE GENOMIC DNA]</scope>
    <source>
        <strain evidence="2 3">DSM 27165</strain>
    </source>
</reference>
<dbReference type="Proteomes" id="UP000575898">
    <property type="component" value="Unassembled WGS sequence"/>
</dbReference>
<evidence type="ECO:0000313" key="2">
    <source>
        <dbReference type="EMBL" id="MBB5020067.1"/>
    </source>
</evidence>
<feature type="domain" description="Solute-binding protein family 3/N-terminal" evidence="1">
    <location>
        <begin position="49"/>
        <end position="274"/>
    </location>
</feature>
<evidence type="ECO:0000313" key="3">
    <source>
        <dbReference type="Proteomes" id="UP000575898"/>
    </source>
</evidence>
<keyword evidence="3" id="KW-1185">Reference proteome</keyword>
<organism evidence="2 3">
    <name type="scientific">Chitinivorax tropicus</name>
    <dbReference type="NCBI Taxonomy" id="714531"/>
    <lineage>
        <taxon>Bacteria</taxon>
        <taxon>Pseudomonadati</taxon>
        <taxon>Pseudomonadota</taxon>
        <taxon>Betaproteobacteria</taxon>
        <taxon>Chitinivorax</taxon>
    </lineage>
</organism>
<name>A0A840MSD3_9PROT</name>
<dbReference type="AlphaFoldDB" id="A0A840MSD3"/>